<dbReference type="GeneID" id="80332942"/>
<dbReference type="Gene3D" id="3.30.9.10">
    <property type="entry name" value="D-Amino Acid Oxidase, subunit A, domain 2"/>
    <property type="match status" value="1"/>
</dbReference>
<organism evidence="6 7">
    <name type="scientific">Nocardia otitidiscaviarum</name>
    <dbReference type="NCBI Taxonomy" id="1823"/>
    <lineage>
        <taxon>Bacteria</taxon>
        <taxon>Bacillati</taxon>
        <taxon>Actinomycetota</taxon>
        <taxon>Actinomycetes</taxon>
        <taxon>Mycobacteriales</taxon>
        <taxon>Nocardiaceae</taxon>
        <taxon>Nocardia</taxon>
    </lineage>
</organism>
<keyword evidence="4" id="KW-0411">Iron-sulfur</keyword>
<dbReference type="AlphaFoldDB" id="A0A516NWY4"/>
<dbReference type="PANTHER" id="PTHR13847">
    <property type="entry name" value="SARCOSINE DEHYDROGENASE-RELATED"/>
    <property type="match status" value="1"/>
</dbReference>
<evidence type="ECO:0000256" key="3">
    <source>
        <dbReference type="ARBA" id="ARBA00023004"/>
    </source>
</evidence>
<dbReference type="Pfam" id="PF00355">
    <property type="entry name" value="Rieske"/>
    <property type="match status" value="1"/>
</dbReference>
<dbReference type="GO" id="GO:0004497">
    <property type="term" value="F:monooxygenase activity"/>
    <property type="evidence" value="ECO:0007669"/>
    <property type="project" value="UniProtKB-ARBA"/>
</dbReference>
<dbReference type="Pfam" id="PF01266">
    <property type="entry name" value="DAO"/>
    <property type="match status" value="1"/>
</dbReference>
<keyword evidence="3" id="KW-0408">Iron</keyword>
<evidence type="ECO:0000313" key="6">
    <source>
        <dbReference type="EMBL" id="QDP83384.1"/>
    </source>
</evidence>
<dbReference type="Gene3D" id="3.50.50.60">
    <property type="entry name" value="FAD/NAD(P)-binding domain"/>
    <property type="match status" value="1"/>
</dbReference>
<dbReference type="SUPFAM" id="SSF50022">
    <property type="entry name" value="ISP domain"/>
    <property type="match status" value="1"/>
</dbReference>
<dbReference type="GO" id="GO:0046872">
    <property type="term" value="F:metal ion binding"/>
    <property type="evidence" value="ECO:0007669"/>
    <property type="project" value="UniProtKB-KW"/>
</dbReference>
<accession>A0A516NWY4</accession>
<dbReference type="GO" id="GO:0051537">
    <property type="term" value="F:2 iron, 2 sulfur cluster binding"/>
    <property type="evidence" value="ECO:0007669"/>
    <property type="project" value="UniProtKB-KW"/>
</dbReference>
<evidence type="ECO:0000256" key="2">
    <source>
        <dbReference type="ARBA" id="ARBA00022723"/>
    </source>
</evidence>
<dbReference type="KEGG" id="nod:FOH10_11165"/>
<dbReference type="SUPFAM" id="SSF51905">
    <property type="entry name" value="FAD/NAD(P)-binding domain"/>
    <property type="match status" value="1"/>
</dbReference>
<name>A0A516NWY4_9NOCA</name>
<dbReference type="Proteomes" id="UP000317039">
    <property type="component" value="Chromosome"/>
</dbReference>
<dbReference type="InterPro" id="IPR036922">
    <property type="entry name" value="Rieske_2Fe-2S_sf"/>
</dbReference>
<feature type="domain" description="Rieske" evidence="5">
    <location>
        <begin position="413"/>
        <end position="503"/>
    </location>
</feature>
<sequence>MTSIWLHDARPPTFPPLDPGRRIDTAVVGGGITGLVTALLLAEEGIEVAVLEADRLGGVTTGHTTGKISLLQATRASRIRTVHDDRVLRAYLDANREAKQWLLRYCADHDIPVQTAPAYTYAQTERAVPILRAELEATRKAGLPTEFVTDLDVPFPHCGAVRLDGQAQFDAMDAIAALARDLAARGVPVFEHTRVRGLRREGDRQILDTEHGDLSAHTVVLATGTPILDRGGFFARLEPQRSYAAAFTVPGDFPTGMYISADAPVRTLRPIPTDRGDLLLVGGTGHGVGRTERARAHADDVVRWTQRHFPGAEPVFRWSAQDYHPIAELPYVGPLLPWNDRVLVATGFAKWGLTNGVAAARALVGRLTGKPPHWADTFASWQPRELAGTLTAMKANGAVALQLSSGWLGFGIRDALRRDGPPADGEGRVERSGLAPVGVCTAFGATHRVSAVCPHLGGILTWNDAEMSWDCPLHGSRFRHDGALLEGPATRSLRAADEPRDHD</sequence>
<dbReference type="GO" id="GO:0005737">
    <property type="term" value="C:cytoplasm"/>
    <property type="evidence" value="ECO:0007669"/>
    <property type="project" value="TreeGrafter"/>
</dbReference>
<dbReference type="RefSeq" id="WP_143984010.1">
    <property type="nucleotide sequence ID" value="NZ_CP041695.1"/>
</dbReference>
<evidence type="ECO:0000259" key="5">
    <source>
        <dbReference type="PROSITE" id="PS51296"/>
    </source>
</evidence>
<evidence type="ECO:0000256" key="4">
    <source>
        <dbReference type="ARBA" id="ARBA00023014"/>
    </source>
</evidence>
<dbReference type="InterPro" id="IPR006076">
    <property type="entry name" value="FAD-dep_OxRdtase"/>
</dbReference>
<evidence type="ECO:0000313" key="7">
    <source>
        <dbReference type="Proteomes" id="UP000317039"/>
    </source>
</evidence>
<gene>
    <name evidence="6" type="ORF">FOH10_11165</name>
</gene>
<dbReference type="InterPro" id="IPR017941">
    <property type="entry name" value="Rieske_2Fe-2S"/>
</dbReference>
<proteinExistence type="predicted"/>
<dbReference type="PANTHER" id="PTHR13847:SF274">
    <property type="entry name" value="RIESKE 2FE-2S IRON-SULFUR PROTEIN YHFW-RELATED"/>
    <property type="match status" value="1"/>
</dbReference>
<dbReference type="GO" id="GO:0016705">
    <property type="term" value="F:oxidoreductase activity, acting on paired donors, with incorporation or reduction of molecular oxygen"/>
    <property type="evidence" value="ECO:0007669"/>
    <property type="project" value="UniProtKB-ARBA"/>
</dbReference>
<keyword evidence="1" id="KW-0001">2Fe-2S</keyword>
<reference evidence="6 7" key="1">
    <citation type="submission" date="2019-07" db="EMBL/GenBank/DDBJ databases">
        <title>Complete Genome Sequence and Methylome Analysis of Nocardia otitidis-caviarum NEB252.</title>
        <authorList>
            <person name="Fomenkov A."/>
            <person name="Anton B.P."/>
            <person name="Vincze T."/>
            <person name="Roberts R.J."/>
        </authorList>
    </citation>
    <scope>NUCLEOTIDE SEQUENCE [LARGE SCALE GENOMIC DNA]</scope>
    <source>
        <strain evidence="6 7">NEB252</strain>
    </source>
</reference>
<evidence type="ECO:0000256" key="1">
    <source>
        <dbReference type="ARBA" id="ARBA00022714"/>
    </source>
</evidence>
<dbReference type="InterPro" id="IPR036188">
    <property type="entry name" value="FAD/NAD-bd_sf"/>
</dbReference>
<protein>
    <submittedName>
        <fullName evidence="6">FAD-dependent oxidoreductase</fullName>
    </submittedName>
</protein>
<dbReference type="PROSITE" id="PS51296">
    <property type="entry name" value="RIESKE"/>
    <property type="match status" value="1"/>
</dbReference>
<keyword evidence="2" id="KW-0479">Metal-binding</keyword>
<dbReference type="Gene3D" id="2.102.10.10">
    <property type="entry name" value="Rieske [2Fe-2S] iron-sulphur domain"/>
    <property type="match status" value="1"/>
</dbReference>
<dbReference type="EMBL" id="CP041695">
    <property type="protein sequence ID" value="QDP83384.1"/>
    <property type="molecule type" value="Genomic_DNA"/>
</dbReference>